<evidence type="ECO:0000313" key="2">
    <source>
        <dbReference type="EMBL" id="THU84321.1"/>
    </source>
</evidence>
<gene>
    <name evidence="2" type="ORF">K435DRAFT_870372</name>
</gene>
<evidence type="ECO:0000313" key="3">
    <source>
        <dbReference type="Proteomes" id="UP000297245"/>
    </source>
</evidence>
<protein>
    <submittedName>
        <fullName evidence="2">Uncharacterized protein</fullName>
    </submittedName>
</protein>
<feature type="compositionally biased region" description="Basic and acidic residues" evidence="1">
    <location>
        <begin position="30"/>
        <end position="55"/>
    </location>
</feature>
<name>A0A4S8L748_DENBC</name>
<feature type="compositionally biased region" description="Acidic residues" evidence="1">
    <location>
        <begin position="56"/>
        <end position="65"/>
    </location>
</feature>
<feature type="compositionally biased region" description="Polar residues" evidence="1">
    <location>
        <begin position="159"/>
        <end position="170"/>
    </location>
</feature>
<accession>A0A4S8L748</accession>
<organism evidence="2 3">
    <name type="scientific">Dendrothele bispora (strain CBS 962.96)</name>
    <dbReference type="NCBI Taxonomy" id="1314807"/>
    <lineage>
        <taxon>Eukaryota</taxon>
        <taxon>Fungi</taxon>
        <taxon>Dikarya</taxon>
        <taxon>Basidiomycota</taxon>
        <taxon>Agaricomycotina</taxon>
        <taxon>Agaricomycetes</taxon>
        <taxon>Agaricomycetidae</taxon>
        <taxon>Agaricales</taxon>
        <taxon>Agaricales incertae sedis</taxon>
        <taxon>Dendrothele</taxon>
    </lineage>
</organism>
<evidence type="ECO:0000256" key="1">
    <source>
        <dbReference type="SAM" id="MobiDB-lite"/>
    </source>
</evidence>
<proteinExistence type="predicted"/>
<dbReference type="EMBL" id="ML179606">
    <property type="protein sequence ID" value="THU84321.1"/>
    <property type="molecule type" value="Genomic_DNA"/>
</dbReference>
<sequence>MPSRLTTCFCSKCGHLSYDKNGSRFPGRQVTRDTKARHEREDELRKLREEARTNADDSDADESDPEDKGKHFRFSRCLVNSHSVGLLSMHFTKLNVSIRKRNSKGTLPSGSNGPPATCTQPLRCRTYVKAYERLPEEAGSRLPYHYLIVASSRAVEDPTTATSASTSQRKSGIGLPVLP</sequence>
<dbReference type="Proteomes" id="UP000297245">
    <property type="component" value="Unassembled WGS sequence"/>
</dbReference>
<feature type="region of interest" description="Disordered" evidence="1">
    <location>
        <begin position="155"/>
        <end position="179"/>
    </location>
</feature>
<reference evidence="2 3" key="1">
    <citation type="journal article" date="2019" name="Nat. Ecol. Evol.">
        <title>Megaphylogeny resolves global patterns of mushroom evolution.</title>
        <authorList>
            <person name="Varga T."/>
            <person name="Krizsan K."/>
            <person name="Foldi C."/>
            <person name="Dima B."/>
            <person name="Sanchez-Garcia M."/>
            <person name="Sanchez-Ramirez S."/>
            <person name="Szollosi G.J."/>
            <person name="Szarkandi J.G."/>
            <person name="Papp V."/>
            <person name="Albert L."/>
            <person name="Andreopoulos W."/>
            <person name="Angelini C."/>
            <person name="Antonin V."/>
            <person name="Barry K.W."/>
            <person name="Bougher N.L."/>
            <person name="Buchanan P."/>
            <person name="Buyck B."/>
            <person name="Bense V."/>
            <person name="Catcheside P."/>
            <person name="Chovatia M."/>
            <person name="Cooper J."/>
            <person name="Damon W."/>
            <person name="Desjardin D."/>
            <person name="Finy P."/>
            <person name="Geml J."/>
            <person name="Haridas S."/>
            <person name="Hughes K."/>
            <person name="Justo A."/>
            <person name="Karasinski D."/>
            <person name="Kautmanova I."/>
            <person name="Kiss B."/>
            <person name="Kocsube S."/>
            <person name="Kotiranta H."/>
            <person name="LaButti K.M."/>
            <person name="Lechner B.E."/>
            <person name="Liimatainen K."/>
            <person name="Lipzen A."/>
            <person name="Lukacs Z."/>
            <person name="Mihaltcheva S."/>
            <person name="Morgado L.N."/>
            <person name="Niskanen T."/>
            <person name="Noordeloos M.E."/>
            <person name="Ohm R.A."/>
            <person name="Ortiz-Santana B."/>
            <person name="Ovrebo C."/>
            <person name="Racz N."/>
            <person name="Riley R."/>
            <person name="Savchenko A."/>
            <person name="Shiryaev A."/>
            <person name="Soop K."/>
            <person name="Spirin V."/>
            <person name="Szebenyi C."/>
            <person name="Tomsovsky M."/>
            <person name="Tulloss R.E."/>
            <person name="Uehling J."/>
            <person name="Grigoriev I.V."/>
            <person name="Vagvolgyi C."/>
            <person name="Papp T."/>
            <person name="Martin F.M."/>
            <person name="Miettinen O."/>
            <person name="Hibbett D.S."/>
            <person name="Nagy L.G."/>
        </authorList>
    </citation>
    <scope>NUCLEOTIDE SEQUENCE [LARGE SCALE GENOMIC DNA]</scope>
    <source>
        <strain evidence="2 3">CBS 962.96</strain>
    </source>
</reference>
<keyword evidence="3" id="KW-1185">Reference proteome</keyword>
<dbReference type="AlphaFoldDB" id="A0A4S8L748"/>
<feature type="region of interest" description="Disordered" evidence="1">
    <location>
        <begin position="19"/>
        <end position="69"/>
    </location>
</feature>